<comment type="caution">
    <text evidence="1">The sequence shown here is derived from an EMBL/GenBank/DDBJ whole genome shotgun (WGS) entry which is preliminary data.</text>
</comment>
<dbReference type="Proteomes" id="UP000604046">
    <property type="component" value="Unassembled WGS sequence"/>
</dbReference>
<proteinExistence type="predicted"/>
<organism evidence="1 2">
    <name type="scientific">Symbiodinium natans</name>
    <dbReference type="NCBI Taxonomy" id="878477"/>
    <lineage>
        <taxon>Eukaryota</taxon>
        <taxon>Sar</taxon>
        <taxon>Alveolata</taxon>
        <taxon>Dinophyceae</taxon>
        <taxon>Suessiales</taxon>
        <taxon>Symbiodiniaceae</taxon>
        <taxon>Symbiodinium</taxon>
    </lineage>
</organism>
<sequence length="321" mass="34812">MFSSLCVNFECFPLFGAMASRQTPTPAAELVRAWRTICEPEHEDSALALASLDVQSVCFVSDVCHDVLMDRLFHLPADILSRMQPSGRRITRTVRYATPPPAPPVHDAAAWSRERDWRHSAVTGVYTGPLPDQTPPANTPASTPAPAATAELFSTRPARTPVAPRPIRQDNMHFDPNIGHRAVPADSPASVFRTDRDRLPAICPTAATDPRPDEALNFDPGFTDSPNQGPWSTAEGWDFQIALPACCPPAMVAVSGHVLCASGRDSALVGCPLAAARGCRQPPPPPRLLHPHLLRLCLAGPCPHLHRPLLPPGHVWREVRA</sequence>
<keyword evidence="2" id="KW-1185">Reference proteome</keyword>
<evidence type="ECO:0000313" key="2">
    <source>
        <dbReference type="Proteomes" id="UP000604046"/>
    </source>
</evidence>
<name>A0A812K7A5_9DINO</name>
<reference evidence="1" key="1">
    <citation type="submission" date="2021-02" db="EMBL/GenBank/DDBJ databases">
        <authorList>
            <person name="Dougan E. K."/>
            <person name="Rhodes N."/>
            <person name="Thang M."/>
            <person name="Chan C."/>
        </authorList>
    </citation>
    <scope>NUCLEOTIDE SEQUENCE</scope>
</reference>
<accession>A0A812K7A5</accession>
<dbReference type="AlphaFoldDB" id="A0A812K7A5"/>
<evidence type="ECO:0000313" key="1">
    <source>
        <dbReference type="EMBL" id="CAE7225113.1"/>
    </source>
</evidence>
<dbReference type="EMBL" id="CAJNDS010000646">
    <property type="protein sequence ID" value="CAE7225113.1"/>
    <property type="molecule type" value="Genomic_DNA"/>
</dbReference>
<protein>
    <submittedName>
        <fullName evidence="1">Uncharacterized protein</fullName>
    </submittedName>
</protein>
<gene>
    <name evidence="1" type="ORF">SNAT2548_LOCUS8650</name>
</gene>